<dbReference type="AlphaFoldDB" id="A0AAN9E851"/>
<dbReference type="EMBL" id="JAYWIO010000007">
    <property type="protein sequence ID" value="KAK7250677.1"/>
    <property type="molecule type" value="Genomic_DNA"/>
</dbReference>
<comment type="caution">
    <text evidence="2">The sequence shown here is derived from an EMBL/GenBank/DDBJ whole genome shotgun (WGS) entry which is preliminary data.</text>
</comment>
<feature type="region of interest" description="Disordered" evidence="1">
    <location>
        <begin position="198"/>
        <end position="232"/>
    </location>
</feature>
<proteinExistence type="predicted"/>
<protein>
    <submittedName>
        <fullName evidence="2">Uncharacterized protein</fullName>
    </submittedName>
</protein>
<feature type="region of interest" description="Disordered" evidence="1">
    <location>
        <begin position="155"/>
        <end position="185"/>
    </location>
</feature>
<organism evidence="2 3">
    <name type="scientific">Crotalaria pallida</name>
    <name type="common">Smooth rattlebox</name>
    <name type="synonym">Crotalaria striata</name>
    <dbReference type="NCBI Taxonomy" id="3830"/>
    <lineage>
        <taxon>Eukaryota</taxon>
        <taxon>Viridiplantae</taxon>
        <taxon>Streptophyta</taxon>
        <taxon>Embryophyta</taxon>
        <taxon>Tracheophyta</taxon>
        <taxon>Spermatophyta</taxon>
        <taxon>Magnoliopsida</taxon>
        <taxon>eudicotyledons</taxon>
        <taxon>Gunneridae</taxon>
        <taxon>Pentapetalae</taxon>
        <taxon>rosids</taxon>
        <taxon>fabids</taxon>
        <taxon>Fabales</taxon>
        <taxon>Fabaceae</taxon>
        <taxon>Papilionoideae</taxon>
        <taxon>50 kb inversion clade</taxon>
        <taxon>genistoids sensu lato</taxon>
        <taxon>core genistoids</taxon>
        <taxon>Crotalarieae</taxon>
        <taxon>Crotalaria</taxon>
    </lineage>
</organism>
<dbReference type="Proteomes" id="UP001372338">
    <property type="component" value="Unassembled WGS sequence"/>
</dbReference>
<gene>
    <name evidence="2" type="ORF">RIF29_33257</name>
</gene>
<evidence type="ECO:0000313" key="3">
    <source>
        <dbReference type="Proteomes" id="UP001372338"/>
    </source>
</evidence>
<evidence type="ECO:0000256" key="1">
    <source>
        <dbReference type="SAM" id="MobiDB-lite"/>
    </source>
</evidence>
<feature type="compositionally biased region" description="Polar residues" evidence="1">
    <location>
        <begin position="221"/>
        <end position="232"/>
    </location>
</feature>
<feature type="compositionally biased region" description="Polar residues" evidence="1">
    <location>
        <begin position="158"/>
        <end position="174"/>
    </location>
</feature>
<reference evidence="2 3" key="1">
    <citation type="submission" date="2024-01" db="EMBL/GenBank/DDBJ databases">
        <title>The genomes of 5 underutilized Papilionoideae crops provide insights into root nodulation and disease resistanc.</title>
        <authorList>
            <person name="Yuan L."/>
        </authorList>
    </citation>
    <scope>NUCLEOTIDE SEQUENCE [LARGE SCALE GENOMIC DNA]</scope>
    <source>
        <strain evidence="2">ZHUSHIDOU_FW_LH</strain>
        <tissue evidence="2">Leaf</tissue>
    </source>
</reference>
<sequence length="264" mass="28159">MRVVLSMTEAISGLNRHRRLLLAAHLFLVSTVEMMIAIKTATLGALQFVNRHRHRCRGTVSADEINITRIVEKNEEDALHGDWLIVQKRRKGGREKIKGLVSDKGKGISSQSLTAKNNKHVGTSVRDLGNIPHMQSTTTKDVQLTTELSRVDVASLSPPGTNSLAHENSTVSTSGKDKGRPMKGFDLGTEIIISPGLLGGSKTQIKKGSGLGEKPPDHSWVTGQHNSHAGNVSSHAVGMNEVVMVDGLLNNSLGGGSKATVSGS</sequence>
<evidence type="ECO:0000313" key="2">
    <source>
        <dbReference type="EMBL" id="KAK7250677.1"/>
    </source>
</evidence>
<name>A0AAN9E851_CROPI</name>
<keyword evidence="3" id="KW-1185">Reference proteome</keyword>
<accession>A0AAN9E851</accession>